<name>A0A127A6N5_9MICC</name>
<sequence length="203" mass="20477" precursor="true">MNAKTFALPAAALLALALAGCGATAQSAPAAGTAHDGHTMPMSSAPSAAGAAFNAQDVMFAQMMVPHHEQAVEMSEIVLAKPGLDGRVSALAQQIKGAQAPEIATLKGWLGAWNQPSAMPGDAGHGMEGMLSAEDLGKLRAADSGAASRLFLSQMIAHHEGAIAMARTEKAGGAHPDAVAMAGSIVDSQAKEVASMKDLLDSL</sequence>
<protein>
    <recommendedName>
        <fullName evidence="2">DUF305 domain-containing protein</fullName>
    </recommendedName>
</protein>
<dbReference type="RefSeq" id="WP_066500816.1">
    <property type="nucleotide sequence ID" value="NZ_BJMO01000054.1"/>
</dbReference>
<keyword evidence="1" id="KW-0732">Signal</keyword>
<evidence type="ECO:0000313" key="4">
    <source>
        <dbReference type="Proteomes" id="UP000070134"/>
    </source>
</evidence>
<dbReference type="Pfam" id="PF03713">
    <property type="entry name" value="DUF305"/>
    <property type="match status" value="1"/>
</dbReference>
<feature type="chain" id="PRO_5038485538" description="DUF305 domain-containing protein" evidence="1">
    <location>
        <begin position="26"/>
        <end position="203"/>
    </location>
</feature>
<keyword evidence="4" id="KW-1185">Reference proteome</keyword>
<dbReference type="KEGG" id="satk:SA2016_3637"/>
<evidence type="ECO:0000313" key="3">
    <source>
        <dbReference type="EMBL" id="AMM34295.1"/>
    </source>
</evidence>
<dbReference type="PATRIC" id="fig|37927.3.peg.3730"/>
<organism evidence="3 4">
    <name type="scientific">Sinomonas atrocyanea</name>
    <dbReference type="NCBI Taxonomy" id="37927"/>
    <lineage>
        <taxon>Bacteria</taxon>
        <taxon>Bacillati</taxon>
        <taxon>Actinomycetota</taxon>
        <taxon>Actinomycetes</taxon>
        <taxon>Micrococcales</taxon>
        <taxon>Micrococcaceae</taxon>
        <taxon>Sinomonas</taxon>
    </lineage>
</organism>
<dbReference type="EMBL" id="CP014518">
    <property type="protein sequence ID" value="AMM34295.1"/>
    <property type="molecule type" value="Genomic_DNA"/>
</dbReference>
<proteinExistence type="predicted"/>
<feature type="domain" description="DUF305" evidence="2">
    <location>
        <begin position="57"/>
        <end position="200"/>
    </location>
</feature>
<feature type="signal peptide" evidence="1">
    <location>
        <begin position="1"/>
        <end position="25"/>
    </location>
</feature>
<dbReference type="Proteomes" id="UP000070134">
    <property type="component" value="Chromosome"/>
</dbReference>
<evidence type="ECO:0000256" key="1">
    <source>
        <dbReference type="SAM" id="SignalP"/>
    </source>
</evidence>
<evidence type="ECO:0000259" key="2">
    <source>
        <dbReference type="Pfam" id="PF03713"/>
    </source>
</evidence>
<dbReference type="Gene3D" id="1.20.1260.10">
    <property type="match status" value="1"/>
</dbReference>
<gene>
    <name evidence="3" type="ORF">SA2016_3637</name>
</gene>
<dbReference type="AlphaFoldDB" id="A0A127A6N5"/>
<dbReference type="InterPro" id="IPR005183">
    <property type="entry name" value="DUF305_CopM-like"/>
</dbReference>
<dbReference type="OrthoDB" id="26872at2"/>
<dbReference type="PANTHER" id="PTHR36933">
    <property type="entry name" value="SLL0788 PROTEIN"/>
    <property type="match status" value="1"/>
</dbReference>
<dbReference type="PROSITE" id="PS51257">
    <property type="entry name" value="PROKAR_LIPOPROTEIN"/>
    <property type="match status" value="1"/>
</dbReference>
<dbReference type="PANTHER" id="PTHR36933:SF1">
    <property type="entry name" value="SLL0788 PROTEIN"/>
    <property type="match status" value="1"/>
</dbReference>
<accession>A0A127A6N5</accession>
<dbReference type="STRING" id="37927.SA2016_3637"/>
<reference evidence="3 4" key="1">
    <citation type="submission" date="2016-02" db="EMBL/GenBank/DDBJ databases">
        <title>Complete genome of Sinomonas atrocyanea KCTC 3377.</title>
        <authorList>
            <person name="Kim K.M."/>
        </authorList>
    </citation>
    <scope>NUCLEOTIDE SEQUENCE [LARGE SCALE GENOMIC DNA]</scope>
    <source>
        <strain evidence="3 4">KCTC 3377</strain>
    </source>
</reference>
<dbReference type="InterPro" id="IPR012347">
    <property type="entry name" value="Ferritin-like"/>
</dbReference>